<evidence type="ECO:0000313" key="3">
    <source>
        <dbReference type="EMBL" id="KOG33820.1"/>
    </source>
</evidence>
<evidence type="ECO:0000313" key="4">
    <source>
        <dbReference type="Proteomes" id="UP000037023"/>
    </source>
</evidence>
<dbReference type="AlphaFoldDB" id="A0A0L8L6S4"/>
<organism evidence="3 4">
    <name type="scientific">Streptomyces viridochromogenes</name>
    <dbReference type="NCBI Taxonomy" id="1938"/>
    <lineage>
        <taxon>Bacteria</taxon>
        <taxon>Bacillati</taxon>
        <taxon>Actinomycetota</taxon>
        <taxon>Actinomycetes</taxon>
        <taxon>Kitasatosporales</taxon>
        <taxon>Streptomycetaceae</taxon>
        <taxon>Streptomyces</taxon>
    </lineage>
</organism>
<dbReference type="Proteomes" id="UP000037023">
    <property type="component" value="Unassembled WGS sequence"/>
</dbReference>
<dbReference type="InterPro" id="IPR005545">
    <property type="entry name" value="YCII"/>
</dbReference>
<dbReference type="PANTHER" id="PTHR35174">
    <property type="entry name" value="BLL7171 PROTEIN-RELATED"/>
    <property type="match status" value="1"/>
</dbReference>
<proteinExistence type="inferred from homology"/>
<evidence type="ECO:0000259" key="2">
    <source>
        <dbReference type="Pfam" id="PF03795"/>
    </source>
</evidence>
<dbReference type="PATRIC" id="fig|1938.6.peg.1731"/>
<evidence type="ECO:0000256" key="1">
    <source>
        <dbReference type="ARBA" id="ARBA00007689"/>
    </source>
</evidence>
<dbReference type="PANTHER" id="PTHR35174:SF3">
    <property type="entry name" value="BLL7171 PROTEIN"/>
    <property type="match status" value="1"/>
</dbReference>
<gene>
    <name evidence="3" type="ORF">ADK34_07900</name>
</gene>
<dbReference type="EMBL" id="LGUP01000048">
    <property type="protein sequence ID" value="KOG33820.1"/>
    <property type="molecule type" value="Genomic_DNA"/>
</dbReference>
<dbReference type="InterPro" id="IPR011008">
    <property type="entry name" value="Dimeric_a/b-barrel"/>
</dbReference>
<protein>
    <submittedName>
        <fullName evidence="3">DGPF domain-containing protein</fullName>
    </submittedName>
</protein>
<dbReference type="Gene3D" id="3.30.70.1060">
    <property type="entry name" value="Dimeric alpha+beta barrel"/>
    <property type="match status" value="1"/>
</dbReference>
<dbReference type="OrthoDB" id="668782at2"/>
<comment type="caution">
    <text evidence="3">The sequence shown here is derived from an EMBL/GenBank/DDBJ whole genome shotgun (WGS) entry which is preliminary data.</text>
</comment>
<name>A0A0L8L6S4_STRVR</name>
<reference evidence="3 4" key="1">
    <citation type="submission" date="2015-06" db="EMBL/GenBank/DDBJ databases">
        <authorList>
            <person name="Hoefler B.C."/>
            <person name="Straight P.D."/>
        </authorList>
    </citation>
    <scope>NUCLEOTIDE SEQUENCE [LARGE SCALE GENOMIC DNA]</scope>
    <source>
        <strain evidence="3 4">NRRL 3427</strain>
    </source>
</reference>
<accession>A0A0L8L6S4</accession>
<comment type="similarity">
    <text evidence="1">Belongs to the YciI family.</text>
</comment>
<feature type="domain" description="YCII-related" evidence="2">
    <location>
        <begin position="1"/>
        <end position="106"/>
    </location>
</feature>
<dbReference type="SUPFAM" id="SSF54909">
    <property type="entry name" value="Dimeric alpha+beta barrel"/>
    <property type="match status" value="1"/>
</dbReference>
<dbReference type="Pfam" id="PF03795">
    <property type="entry name" value="YCII"/>
    <property type="match status" value="1"/>
</dbReference>
<sequence>MKYMLLMQFNAQSLDVPSITEWQPEEIRAHIAFMRTTNEKLAAAGELVDAQGLAMPETARIVRAAADGSALVTDGPFAETKEFLAGWWIVEVPSAERAVAIAAEVSAAPGPGGAPVNMPIEVREVMSEPPAELGAEG</sequence>